<feature type="compositionally biased region" description="Basic residues" evidence="1">
    <location>
        <begin position="62"/>
        <end position="73"/>
    </location>
</feature>
<dbReference type="AlphaFoldDB" id="A0A0L6CSG2"/>
<dbReference type="PATRIC" id="fig|74031.6.peg.2892"/>
<dbReference type="EMBL" id="LGVV01000046">
    <property type="protein sequence ID" value="KNX40600.1"/>
    <property type="molecule type" value="Genomic_DNA"/>
</dbReference>
<comment type="caution">
    <text evidence="2">The sequence shown here is derived from an EMBL/GenBank/DDBJ whole genome shotgun (WGS) entry which is preliminary data.</text>
</comment>
<gene>
    <name evidence="2" type="ORF">ROTO_28410</name>
</gene>
<feature type="compositionally biased region" description="Low complexity" evidence="1">
    <location>
        <begin position="47"/>
        <end position="61"/>
    </location>
</feature>
<feature type="region of interest" description="Disordered" evidence="1">
    <location>
        <begin position="34"/>
        <end position="89"/>
    </location>
</feature>
<keyword evidence="3" id="KW-1185">Reference proteome</keyword>
<accession>A0A0L6CSG2</accession>
<name>A0A0L6CSG2_9RHOB</name>
<protein>
    <submittedName>
        <fullName evidence="2">Uncharacterized protein</fullName>
    </submittedName>
</protein>
<evidence type="ECO:0000256" key="1">
    <source>
        <dbReference type="SAM" id="MobiDB-lite"/>
    </source>
</evidence>
<organism evidence="2 3">
    <name type="scientific">Roseovarius tolerans</name>
    <dbReference type="NCBI Taxonomy" id="74031"/>
    <lineage>
        <taxon>Bacteria</taxon>
        <taxon>Pseudomonadati</taxon>
        <taxon>Pseudomonadota</taxon>
        <taxon>Alphaproteobacteria</taxon>
        <taxon>Rhodobacterales</taxon>
        <taxon>Roseobacteraceae</taxon>
        <taxon>Roseovarius</taxon>
    </lineage>
</organism>
<reference evidence="3" key="1">
    <citation type="submission" date="2015-07" db="EMBL/GenBank/DDBJ databases">
        <title>Draft Genome Sequence of Roseovarius tolerans EL-164, a producer of N-Acylated Alanine Methyl Esters (NAMEs).</title>
        <authorList>
            <person name="Voget S."/>
            <person name="Bruns H."/>
            <person name="Wagner-Doebler I."/>
            <person name="Schulz S."/>
            <person name="Daniel R."/>
        </authorList>
    </citation>
    <scope>NUCLEOTIDE SEQUENCE [LARGE SCALE GENOMIC DNA]</scope>
    <source>
        <strain evidence="3">EL-164</strain>
    </source>
</reference>
<sequence length="194" mass="21540">MQTKLHINLTQGIIDVEGDVELVKAVYEDFKDRMVGHAAPPPPPAESPATPAADAGNGAAPKSKRPARKRKKAKLNDNEESIINPDAPKLDKSLDTSKLGAYFGEYKVGNHPERVLIFLKFLIEELGIENPNTDQVYTCYQAVNERIPKVFSQAFRDASGRKFGYIDYNSPTDVPITTVGDNYFKFDLKRKGAE</sequence>
<evidence type="ECO:0000313" key="3">
    <source>
        <dbReference type="Proteomes" id="UP000037046"/>
    </source>
</evidence>
<dbReference type="RefSeq" id="WP_050663691.1">
    <property type="nucleotide sequence ID" value="NZ_CP118494.1"/>
</dbReference>
<dbReference type="Proteomes" id="UP000037046">
    <property type="component" value="Unassembled WGS sequence"/>
</dbReference>
<dbReference type="OrthoDB" id="7855377at2"/>
<proteinExistence type="predicted"/>
<evidence type="ECO:0000313" key="2">
    <source>
        <dbReference type="EMBL" id="KNX40600.1"/>
    </source>
</evidence>